<reference evidence="1 2" key="1">
    <citation type="journal article" date="2016" name="Nat. Commun.">
        <title>Thousands of microbial genomes shed light on interconnected biogeochemical processes in an aquifer system.</title>
        <authorList>
            <person name="Anantharaman K."/>
            <person name="Brown C.T."/>
            <person name="Hug L.A."/>
            <person name="Sharon I."/>
            <person name="Castelle C.J."/>
            <person name="Probst A.J."/>
            <person name="Thomas B.C."/>
            <person name="Singh A."/>
            <person name="Wilkins M.J."/>
            <person name="Karaoz U."/>
            <person name="Brodie E.L."/>
            <person name="Williams K.H."/>
            <person name="Hubbard S.S."/>
            <person name="Banfield J.F."/>
        </authorList>
    </citation>
    <scope>NUCLEOTIDE SEQUENCE [LARGE SCALE GENOMIC DNA]</scope>
</reference>
<name>A0A1G1V6W0_9BACT</name>
<accession>A0A1G1V6W0</accession>
<evidence type="ECO:0000313" key="1">
    <source>
        <dbReference type="EMBL" id="OGY11124.1"/>
    </source>
</evidence>
<dbReference type="STRING" id="1797516.A3D26_02245"/>
<dbReference type="EMBL" id="MHBZ01000023">
    <property type="protein sequence ID" value="OGY11124.1"/>
    <property type="molecule type" value="Genomic_DNA"/>
</dbReference>
<protein>
    <submittedName>
        <fullName evidence="1">Uncharacterized protein</fullName>
    </submittedName>
</protein>
<gene>
    <name evidence="1" type="ORF">A3D26_02245</name>
</gene>
<evidence type="ECO:0000313" key="2">
    <source>
        <dbReference type="Proteomes" id="UP000178319"/>
    </source>
</evidence>
<dbReference type="Proteomes" id="UP000178319">
    <property type="component" value="Unassembled WGS sequence"/>
</dbReference>
<proteinExistence type="predicted"/>
<sequence length="94" mass="11413">MGDFNQLKDVLKRFDPKEDRYISREFQKYAYDLSEELGDSEHKSLYMRLAKTTPRHLLEQARYFVKDASKVQNRARLFMWKLTQLRKEHSAKNK</sequence>
<organism evidence="1 2">
    <name type="scientific">Candidatus Blackburnbacteria bacterium RIFCSPHIGHO2_02_FULL_44_20</name>
    <dbReference type="NCBI Taxonomy" id="1797516"/>
    <lineage>
        <taxon>Bacteria</taxon>
        <taxon>Candidatus Blackburniibacteriota</taxon>
    </lineage>
</organism>
<comment type="caution">
    <text evidence="1">The sequence shown here is derived from an EMBL/GenBank/DDBJ whole genome shotgun (WGS) entry which is preliminary data.</text>
</comment>
<dbReference type="AlphaFoldDB" id="A0A1G1V6W0"/>